<proteinExistence type="predicted"/>
<feature type="coiled-coil region" evidence="1">
    <location>
        <begin position="219"/>
        <end position="246"/>
    </location>
</feature>
<name>A0A179GWV2_PURLI</name>
<evidence type="ECO:0000313" key="3">
    <source>
        <dbReference type="EMBL" id="OAQ82447.1"/>
    </source>
</evidence>
<reference evidence="3 4" key="1">
    <citation type="submission" date="2016-01" db="EMBL/GenBank/DDBJ databases">
        <title>Biosynthesis of antibiotic leucinostatins and their inhibition on Phytophthora in bio-control Purpureocillium lilacinum.</title>
        <authorList>
            <person name="Wang G."/>
            <person name="Liu Z."/>
            <person name="Lin R."/>
            <person name="Li E."/>
            <person name="Mao Z."/>
            <person name="Ling J."/>
            <person name="Yin W."/>
            <person name="Xie B."/>
        </authorList>
    </citation>
    <scope>NUCLEOTIDE SEQUENCE [LARGE SCALE GENOMIC DNA]</scope>
    <source>
        <strain evidence="3">PLBJ-1</strain>
    </source>
</reference>
<keyword evidence="1" id="KW-0175">Coiled coil</keyword>
<evidence type="ECO:0000256" key="2">
    <source>
        <dbReference type="SAM" id="MobiDB-lite"/>
    </source>
</evidence>
<evidence type="ECO:0000256" key="1">
    <source>
        <dbReference type="SAM" id="Coils"/>
    </source>
</evidence>
<protein>
    <submittedName>
        <fullName evidence="3">Uncharacterized protein</fullName>
    </submittedName>
</protein>
<evidence type="ECO:0000313" key="4">
    <source>
        <dbReference type="Proteomes" id="UP000078240"/>
    </source>
</evidence>
<feature type="region of interest" description="Disordered" evidence="2">
    <location>
        <begin position="145"/>
        <end position="171"/>
    </location>
</feature>
<dbReference type="EMBL" id="LSBH01000003">
    <property type="protein sequence ID" value="OAQ82447.1"/>
    <property type="molecule type" value="Genomic_DNA"/>
</dbReference>
<dbReference type="AlphaFoldDB" id="A0A179GWV2"/>
<sequence length="420" mass="47971">MASVVHVQNAIKRDYAIQDWRSSLRAGPDCPGLSYHTLYANVSDIAHLGMDMFRFTSGMMAEVASLAGMLSERGGIIETMLRFCEPNQSARRDRHLKRIINVSRTSVTTCNLNIEAIRTRFEDWSSKTKRLFLALEEMNAKKAKETESVQNELHKNETNKKLQEEARAQEQRRLEEHRARIEAVKPKKEWYDDNAITLGLVWLHYASLRDELCKWEDECAKRETSIKEMTAEAERLQAALLRLSSEKSSIAEVVEVVCQSLMYASELQRRVETFMDFLSQIALLMKYIVAAGETFHDTAADTDGMLDPQIKEDLQCRAFEMKARLAFAARVSEIYMAVSTRYIMPEIDRVNCLRLHDTGSHDEINQKLEELTQRRRQIQTETGQLVSTMHEDLKKDLTCIAETCAPPSKLGEGEAGDHAS</sequence>
<dbReference type="Proteomes" id="UP000078240">
    <property type="component" value="Unassembled WGS sequence"/>
</dbReference>
<accession>A0A179GWV2</accession>
<gene>
    <name evidence="3" type="ORF">VFPBJ_05031</name>
</gene>
<organism evidence="3 4">
    <name type="scientific">Purpureocillium lilacinum</name>
    <name type="common">Paecilomyces lilacinus</name>
    <dbReference type="NCBI Taxonomy" id="33203"/>
    <lineage>
        <taxon>Eukaryota</taxon>
        <taxon>Fungi</taxon>
        <taxon>Dikarya</taxon>
        <taxon>Ascomycota</taxon>
        <taxon>Pezizomycotina</taxon>
        <taxon>Sordariomycetes</taxon>
        <taxon>Hypocreomycetidae</taxon>
        <taxon>Hypocreales</taxon>
        <taxon>Ophiocordycipitaceae</taxon>
        <taxon>Purpureocillium</taxon>
    </lineage>
</organism>
<comment type="caution">
    <text evidence="3">The sequence shown here is derived from an EMBL/GenBank/DDBJ whole genome shotgun (WGS) entry which is preliminary data.</text>
</comment>